<sequence>MLVQRIVITPSRCTCVSLHNGRFLWIFKLQLPEGPDPNLPVEVRHNWLHRRSVVDATERPEVANYGLQYPIGCRKELQLGQGGPGSQSTLSHTPLERIRTTNCVTTLAPRQAIPFRLRVARHGKTTWKCSPRFLKLPVSTTRQRQGFMLLFAMVR</sequence>
<comment type="caution">
    <text evidence="1">The sequence shown here is derived from an EMBL/GenBank/DDBJ whole genome shotgun (WGS) entry which is preliminary data.</text>
</comment>
<protein>
    <submittedName>
        <fullName evidence="1">Uncharacterized protein</fullName>
    </submittedName>
</protein>
<reference evidence="1" key="1">
    <citation type="submission" date="2021-06" db="EMBL/GenBank/DDBJ databases">
        <title>Comparative genomics, transcriptomics and evolutionary studies reveal genomic signatures of adaptation to plant cell wall in hemibiotrophic fungi.</title>
        <authorList>
            <consortium name="DOE Joint Genome Institute"/>
            <person name="Baroncelli R."/>
            <person name="Diaz J.F."/>
            <person name="Benocci T."/>
            <person name="Peng M."/>
            <person name="Battaglia E."/>
            <person name="Haridas S."/>
            <person name="Andreopoulos W."/>
            <person name="Labutti K."/>
            <person name="Pangilinan J."/>
            <person name="Floch G.L."/>
            <person name="Makela M.R."/>
            <person name="Henrissat B."/>
            <person name="Grigoriev I.V."/>
            <person name="Crouch J.A."/>
            <person name="De Vries R.P."/>
            <person name="Sukno S.A."/>
            <person name="Thon M.R."/>
        </authorList>
    </citation>
    <scope>NUCLEOTIDE SEQUENCE</scope>
    <source>
        <strain evidence="1">CBS 102054</strain>
    </source>
</reference>
<accession>A0AAJ0EIP6</accession>
<gene>
    <name evidence="1" type="ORF">BDP81DRAFT_82514</name>
</gene>
<name>A0AAJ0EIP6_9PEZI</name>
<proteinExistence type="predicted"/>
<evidence type="ECO:0000313" key="2">
    <source>
        <dbReference type="Proteomes" id="UP001243989"/>
    </source>
</evidence>
<dbReference type="GeneID" id="85481204"/>
<dbReference type="EMBL" id="JAHMHQ010000002">
    <property type="protein sequence ID" value="KAK1654390.1"/>
    <property type="molecule type" value="Genomic_DNA"/>
</dbReference>
<evidence type="ECO:0000313" key="1">
    <source>
        <dbReference type="EMBL" id="KAK1654390.1"/>
    </source>
</evidence>
<keyword evidence="2" id="KW-1185">Reference proteome</keyword>
<organism evidence="1 2">
    <name type="scientific">Colletotrichum phormii</name>
    <dbReference type="NCBI Taxonomy" id="359342"/>
    <lineage>
        <taxon>Eukaryota</taxon>
        <taxon>Fungi</taxon>
        <taxon>Dikarya</taxon>
        <taxon>Ascomycota</taxon>
        <taxon>Pezizomycotina</taxon>
        <taxon>Sordariomycetes</taxon>
        <taxon>Hypocreomycetidae</taxon>
        <taxon>Glomerellales</taxon>
        <taxon>Glomerellaceae</taxon>
        <taxon>Colletotrichum</taxon>
        <taxon>Colletotrichum acutatum species complex</taxon>
    </lineage>
</organism>
<dbReference type="AlphaFoldDB" id="A0AAJ0EIP6"/>
<dbReference type="Proteomes" id="UP001243989">
    <property type="component" value="Unassembled WGS sequence"/>
</dbReference>
<dbReference type="RefSeq" id="XP_060450434.1">
    <property type="nucleotide sequence ID" value="XM_060596342.1"/>
</dbReference>